<organism evidence="2 3">
    <name type="scientific">Cellulomonas persica</name>
    <dbReference type="NCBI Taxonomy" id="76861"/>
    <lineage>
        <taxon>Bacteria</taxon>
        <taxon>Bacillati</taxon>
        <taxon>Actinomycetota</taxon>
        <taxon>Actinomycetes</taxon>
        <taxon>Micrococcales</taxon>
        <taxon>Cellulomonadaceae</taxon>
        <taxon>Cellulomonas</taxon>
    </lineage>
</organism>
<gene>
    <name evidence="2" type="ORF">CPE01_15290</name>
</gene>
<dbReference type="AlphaFoldDB" id="A0A510UTI0"/>
<keyword evidence="3" id="KW-1185">Reference proteome</keyword>
<evidence type="ECO:0000313" key="2">
    <source>
        <dbReference type="EMBL" id="GEK17796.1"/>
    </source>
</evidence>
<dbReference type="EMBL" id="BJUA01000006">
    <property type="protein sequence ID" value="GEK17796.1"/>
    <property type="molecule type" value="Genomic_DNA"/>
</dbReference>
<protein>
    <submittedName>
        <fullName evidence="2">Uncharacterized protein</fullName>
    </submittedName>
</protein>
<dbReference type="OrthoDB" id="4822013at2"/>
<feature type="region of interest" description="Disordered" evidence="1">
    <location>
        <begin position="65"/>
        <end position="84"/>
    </location>
</feature>
<accession>A0A510UTI0</accession>
<reference evidence="2 3" key="1">
    <citation type="submission" date="2019-07" db="EMBL/GenBank/DDBJ databases">
        <title>Whole genome shotgun sequence of Cellulomonas persica NBRC 101101.</title>
        <authorList>
            <person name="Hosoyama A."/>
            <person name="Uohara A."/>
            <person name="Ohji S."/>
            <person name="Ichikawa N."/>
        </authorList>
    </citation>
    <scope>NUCLEOTIDE SEQUENCE [LARGE SCALE GENOMIC DNA]</scope>
    <source>
        <strain evidence="2 3">NBRC 101101</strain>
    </source>
</reference>
<name>A0A510UTI0_9CELL</name>
<evidence type="ECO:0000313" key="3">
    <source>
        <dbReference type="Proteomes" id="UP000321386"/>
    </source>
</evidence>
<dbReference type="Proteomes" id="UP000321386">
    <property type="component" value="Unassembled WGS sequence"/>
</dbReference>
<proteinExistence type="predicted"/>
<comment type="caution">
    <text evidence="2">The sequence shown here is derived from an EMBL/GenBank/DDBJ whole genome shotgun (WGS) entry which is preliminary data.</text>
</comment>
<sequence>MSTDLRPDPELAARAERTTPLMTLDPDALLASAHRHVRRRTAARVAGGALAVAAVAVLGANLAEHRTETPDPAQSTSPTQVARPFGDERVVEVADGLVAANRPAPQRAPDHRTNTLVDAATWQMDLGLTVRDHRLLLAVGPTGDQQQGAASYTRQSSDGSADGFGGGVWTWGTPSVADGVRFGSEVQGGRWSELVVVPTALRDPHVLLWSTSGFETDDGPTVAVELPTFAAPDGQLLAAALGEPSVAQAIQEGTSGIVFVGSDGRVVQAPCEDLPAPRCPTVEDVPGLAAAVAALTAAPQAPVATTTTLAQGVHATTSLARSTGTGWDTGLRVLRTWDDDEPGAVTFAPVSDAELRTARAVFEVPATHGLRASVAGLDGASVFAWSDDDSADRFPAQRYYPGSLRWDMNDDVRLLAGAVPRWMPEGRVVLWLPRGVEGVGGELVHALDVPTFADPAGSGARVYAVALDAGVAMVDLTTVRDALVFYVQDGVPARDVVEGSGKCTALHGDCLADQPDGGAALVAALAERGVDMDGVSLGAGVTPPSGEPAAQQAAPGITAAVEWADDVRLDLGDVEGRRVWLELPDRTADALVPTLFVDQALPQVQPRQLDLTSAGATQVSLPGVRALVAVGIAPQDGAWRAFVWSVSASAGGDLPVELPTVRRGERAVYAYVATDASGLFDTLSTDVWVSPDGDVLVPGCEGLTEDECEETGATPGLFADVREALG</sequence>
<dbReference type="RefSeq" id="WP_146806053.1">
    <property type="nucleotide sequence ID" value="NZ_BJUA01000006.1"/>
</dbReference>
<evidence type="ECO:0000256" key="1">
    <source>
        <dbReference type="SAM" id="MobiDB-lite"/>
    </source>
</evidence>